<proteinExistence type="predicted"/>
<accession>A0A919E9X4</accession>
<dbReference type="Pfam" id="PF07330">
    <property type="entry name" value="DUF1467"/>
    <property type="match status" value="1"/>
</dbReference>
<name>A0A919E9X4_9PROT</name>
<evidence type="ECO:0000313" key="3">
    <source>
        <dbReference type="Proteomes" id="UP000630923"/>
    </source>
</evidence>
<reference evidence="2" key="2">
    <citation type="submission" date="2020-09" db="EMBL/GenBank/DDBJ databases">
        <authorList>
            <person name="Sun Q."/>
            <person name="Kim S."/>
        </authorList>
    </citation>
    <scope>NUCLEOTIDE SEQUENCE</scope>
    <source>
        <strain evidence="2">KCTC 42590</strain>
    </source>
</reference>
<evidence type="ECO:0000313" key="2">
    <source>
        <dbReference type="EMBL" id="GHF28591.1"/>
    </source>
</evidence>
<reference evidence="2" key="1">
    <citation type="journal article" date="2014" name="Int. J. Syst. Evol. Microbiol.">
        <title>Complete genome sequence of Corynebacterium casei LMG S-19264T (=DSM 44701T), isolated from a smear-ripened cheese.</title>
        <authorList>
            <consortium name="US DOE Joint Genome Institute (JGI-PGF)"/>
            <person name="Walter F."/>
            <person name="Albersmeier A."/>
            <person name="Kalinowski J."/>
            <person name="Ruckert C."/>
        </authorList>
    </citation>
    <scope>NUCLEOTIDE SEQUENCE</scope>
    <source>
        <strain evidence="2">KCTC 42590</strain>
    </source>
</reference>
<keyword evidence="3" id="KW-1185">Reference proteome</keyword>
<sequence>MGIVTIILVFGVMWWLVFFAVLPIGIQSQHESTEDTVEGTDPGAPVKPNLLKKVLWTTLITALLTFVFYMVVTSGFISFRDMAPKPLEG</sequence>
<evidence type="ECO:0008006" key="4">
    <source>
        <dbReference type="Google" id="ProtNLM"/>
    </source>
</evidence>
<dbReference type="Proteomes" id="UP000630923">
    <property type="component" value="Unassembled WGS sequence"/>
</dbReference>
<comment type="caution">
    <text evidence="2">The sequence shown here is derived from an EMBL/GenBank/DDBJ whole genome shotgun (WGS) entry which is preliminary data.</text>
</comment>
<evidence type="ECO:0000256" key="1">
    <source>
        <dbReference type="SAM" id="Phobius"/>
    </source>
</evidence>
<feature type="transmembrane region" description="Helical" evidence="1">
    <location>
        <begin position="54"/>
        <end position="79"/>
    </location>
</feature>
<keyword evidence="1" id="KW-1133">Transmembrane helix</keyword>
<organism evidence="2 3">
    <name type="scientific">Kordiimonas sediminis</name>
    <dbReference type="NCBI Taxonomy" id="1735581"/>
    <lineage>
        <taxon>Bacteria</taxon>
        <taxon>Pseudomonadati</taxon>
        <taxon>Pseudomonadota</taxon>
        <taxon>Alphaproteobacteria</taxon>
        <taxon>Kordiimonadales</taxon>
        <taxon>Kordiimonadaceae</taxon>
        <taxon>Kordiimonas</taxon>
    </lineage>
</organism>
<dbReference type="AlphaFoldDB" id="A0A919E9X4"/>
<keyword evidence="1" id="KW-0812">Transmembrane</keyword>
<dbReference type="EMBL" id="BNCI01000002">
    <property type="protein sequence ID" value="GHF28591.1"/>
    <property type="molecule type" value="Genomic_DNA"/>
</dbReference>
<protein>
    <recommendedName>
        <fullName evidence="4">DUF1467 family protein</fullName>
    </recommendedName>
</protein>
<gene>
    <name evidence="2" type="ORF">GCM10017044_24770</name>
</gene>
<keyword evidence="1" id="KW-0472">Membrane</keyword>
<dbReference type="InterPro" id="IPR009935">
    <property type="entry name" value="DUF1467"/>
</dbReference>
<feature type="transmembrane region" description="Helical" evidence="1">
    <location>
        <begin position="7"/>
        <end position="26"/>
    </location>
</feature>
<dbReference type="RefSeq" id="WP_191253414.1">
    <property type="nucleotide sequence ID" value="NZ_BNCI01000002.1"/>
</dbReference>